<dbReference type="STRING" id="586411.SAMN05216187_10456"/>
<evidence type="ECO:0000313" key="1">
    <source>
        <dbReference type="EMBL" id="MBP1952764.1"/>
    </source>
</evidence>
<reference evidence="1 4" key="3">
    <citation type="submission" date="2021-03" db="EMBL/GenBank/DDBJ databases">
        <title>Genomic Encyclopedia of Type Strains, Phase IV (KMG-IV): sequencing the most valuable type-strain genomes for metagenomic binning, comparative biology and taxonomic classification.</title>
        <authorList>
            <person name="Goeker M."/>
        </authorList>
    </citation>
    <scope>NUCLEOTIDE SEQUENCE [LARGE SCALE GENOMIC DNA]</scope>
    <source>
        <strain evidence="1 4">DSM 22420</strain>
    </source>
</reference>
<gene>
    <name evidence="1" type="ORF">J2Z27_001845</name>
    <name evidence="2" type="ORF">SAMN05216187_10456</name>
</gene>
<reference evidence="3" key="2">
    <citation type="submission" date="2016-10" db="EMBL/GenBank/DDBJ databases">
        <authorList>
            <person name="Varghese N."/>
            <person name="Submissions S."/>
        </authorList>
    </citation>
    <scope>NUCLEOTIDE SEQUENCE [LARGE SCALE GENOMIC DNA]</scope>
    <source>
        <strain evidence="3">CGMCC 1.8911</strain>
    </source>
</reference>
<dbReference type="RefSeq" id="WP_026859513.1">
    <property type="nucleotide sequence ID" value="NZ_BMCN01000004.1"/>
</dbReference>
<dbReference type="NCBIfam" id="NF038094">
    <property type="entry name" value="CueP_fam"/>
    <property type="match status" value="1"/>
</dbReference>
<name>A0A1G8YB18_9STAP</name>
<dbReference type="OrthoDB" id="73040at2"/>
<proteinExistence type="predicted"/>
<reference evidence="2" key="1">
    <citation type="submission" date="2016-10" db="EMBL/GenBank/DDBJ databases">
        <authorList>
            <person name="de Groot N.N."/>
        </authorList>
    </citation>
    <scope>NUCLEOTIDE SEQUENCE [LARGE SCALE GENOMIC DNA]</scope>
    <source>
        <strain evidence="2">CGMCC 1.8911</strain>
    </source>
</reference>
<dbReference type="AlphaFoldDB" id="A0A1G8YB18"/>
<evidence type="ECO:0000313" key="2">
    <source>
        <dbReference type="EMBL" id="SDK00038.1"/>
    </source>
</evidence>
<accession>A0A1G8YB18</accession>
<keyword evidence="4" id="KW-1185">Reference proteome</keyword>
<dbReference type="Proteomes" id="UP000242700">
    <property type="component" value="Unassembled WGS sequence"/>
</dbReference>
<evidence type="ECO:0000313" key="3">
    <source>
        <dbReference type="Proteomes" id="UP000242700"/>
    </source>
</evidence>
<dbReference type="Proteomes" id="UP001519348">
    <property type="component" value="Unassembled WGS sequence"/>
</dbReference>
<evidence type="ECO:0000313" key="4">
    <source>
        <dbReference type="Proteomes" id="UP001519348"/>
    </source>
</evidence>
<dbReference type="InterPro" id="IPR047808">
    <property type="entry name" value="CueP-like"/>
</dbReference>
<dbReference type="EMBL" id="JAGGKN010000006">
    <property type="protein sequence ID" value="MBP1952764.1"/>
    <property type="molecule type" value="Genomic_DNA"/>
</dbReference>
<protein>
    <submittedName>
        <fullName evidence="2">Uncharacterized protein</fullName>
    </submittedName>
</protein>
<sequence length="168" mass="18937">MKKYLMPVLMGVIFILTGCSDDSASNESNIKEMVSELSASNIVESASINDKTLIVKDSGDENVYTLPDDEFFVSIAPYISYTHPCEFHSLTGCQGELMNEEMDVKITDEDGEVHVDEKLTTLENGFLDFWLPRDKNYSLEINYDGKKVESNFSTFENDSTCLTDLQLK</sequence>
<dbReference type="PROSITE" id="PS51257">
    <property type="entry name" value="PROKAR_LIPOPROTEIN"/>
    <property type="match status" value="1"/>
</dbReference>
<dbReference type="Pfam" id="PF21172">
    <property type="entry name" value="CueP"/>
    <property type="match status" value="1"/>
</dbReference>
<organism evidence="2 3">
    <name type="scientific">Jeotgalicoccus aerolatus</name>
    <dbReference type="NCBI Taxonomy" id="709510"/>
    <lineage>
        <taxon>Bacteria</taxon>
        <taxon>Bacillati</taxon>
        <taxon>Bacillota</taxon>
        <taxon>Bacilli</taxon>
        <taxon>Bacillales</taxon>
        <taxon>Staphylococcaceae</taxon>
        <taxon>Jeotgalicoccus</taxon>
    </lineage>
</organism>
<dbReference type="Gene3D" id="2.60.40.3700">
    <property type="match status" value="1"/>
</dbReference>
<dbReference type="EMBL" id="FNFI01000004">
    <property type="protein sequence ID" value="SDK00038.1"/>
    <property type="molecule type" value="Genomic_DNA"/>
</dbReference>